<organism evidence="1 2">
    <name type="scientific">Cerrena zonata</name>
    <dbReference type="NCBI Taxonomy" id="2478898"/>
    <lineage>
        <taxon>Eukaryota</taxon>
        <taxon>Fungi</taxon>
        <taxon>Dikarya</taxon>
        <taxon>Basidiomycota</taxon>
        <taxon>Agaricomycotina</taxon>
        <taxon>Agaricomycetes</taxon>
        <taxon>Polyporales</taxon>
        <taxon>Cerrenaceae</taxon>
        <taxon>Cerrena</taxon>
    </lineage>
</organism>
<dbReference type="Gene3D" id="1.20.1280.50">
    <property type="match status" value="1"/>
</dbReference>
<keyword evidence="2" id="KW-1185">Reference proteome</keyword>
<accession>A0AAW0GBV0</accession>
<dbReference type="EMBL" id="JASBNA010000006">
    <property type="protein sequence ID" value="KAK7691013.1"/>
    <property type="molecule type" value="Genomic_DNA"/>
</dbReference>
<evidence type="ECO:0000313" key="2">
    <source>
        <dbReference type="Proteomes" id="UP001385951"/>
    </source>
</evidence>
<proteinExistence type="predicted"/>
<dbReference type="AlphaFoldDB" id="A0AAW0GBV0"/>
<dbReference type="Proteomes" id="UP001385951">
    <property type="component" value="Unassembled WGS sequence"/>
</dbReference>
<sequence length="546" mass="61482">MCTYQFFVLVHKLLQRLRFGILSTDFLTGIKAMKLDLSRASQVEVEHRITKLSEELSVLKHHLNTYLPIFRLPSELLLEIFSIIVKEWGASLPWDDSRCSSAARAQGRASGCMFPSYDWLPIIHVCQRWRDAAIQLSALWTHVILNRFDFLDAMLTRSRASKISLFYYIPGQLNLAKESRIFDAVRPHLHRVKLLQIVSYAPSCSGPFFSCHLPSVETINLLMLTPHTDPRSQVEPFHSWMDKGHTSLRSLKFINISFAAIQAAIRPTLRNLSIHKMWQTVPTSLFLSALRSVPLLETLTLVEACPRIVSPAQKPVDPRSVVTLPCLRWVQIVSTGSTLVNFLEYLSFTATTAVHLTLRGLHGLEEITSETLGKFFASKLANNPQHIILGDTKSPLDLITRTGSGTSSSICIDSSDNLRVNIIIGSMLSGLITADLDRLSVRITPTQHTDLLKAGIYEAMFAKAHNLQQLYFSSVRLIPSFMRDHREGESGSSERLPLPSLVDLIIDGVQETDDSIVADLLEHRMTWGHERKAICIIPKKWSLRSS</sequence>
<protein>
    <recommendedName>
        <fullName evidence="3">F-box domain-containing protein</fullName>
    </recommendedName>
</protein>
<reference evidence="1 2" key="1">
    <citation type="submission" date="2022-09" db="EMBL/GenBank/DDBJ databases">
        <authorList>
            <person name="Palmer J.M."/>
        </authorList>
    </citation>
    <scope>NUCLEOTIDE SEQUENCE [LARGE SCALE GENOMIC DNA]</scope>
    <source>
        <strain evidence="1 2">DSM 7382</strain>
    </source>
</reference>
<gene>
    <name evidence="1" type="ORF">QCA50_006116</name>
</gene>
<evidence type="ECO:0000313" key="1">
    <source>
        <dbReference type="EMBL" id="KAK7691013.1"/>
    </source>
</evidence>
<name>A0AAW0GBV0_9APHY</name>
<comment type="caution">
    <text evidence="1">The sequence shown here is derived from an EMBL/GenBank/DDBJ whole genome shotgun (WGS) entry which is preliminary data.</text>
</comment>
<evidence type="ECO:0008006" key="3">
    <source>
        <dbReference type="Google" id="ProtNLM"/>
    </source>
</evidence>